<evidence type="ECO:0000259" key="2">
    <source>
        <dbReference type="Pfam" id="PF04536"/>
    </source>
</evidence>
<dbReference type="InterPro" id="IPR007621">
    <property type="entry name" value="TPM_dom"/>
</dbReference>
<reference evidence="4" key="1">
    <citation type="submission" date="2017-08" db="EMBL/GenBank/DDBJ databases">
        <title>Direct submision.</title>
        <authorList>
            <person name="Kim S.-J."/>
            <person name="Rhee S.-K."/>
        </authorList>
    </citation>
    <scope>NUCLEOTIDE SEQUENCE [LARGE SCALE GENOMIC DNA]</scope>
    <source>
        <strain evidence="4">GI5</strain>
    </source>
</reference>
<sequence length="205" mass="22858">MTLLTQQQLKSVADAIDAIEHNTDAELVTVLAKQADGYLYIPTLYAAVAALLVPIVLKLTPFWLSSDELFLAQWATFAVLALLFRIPAIMMRLVPKSVKQWRASSLARRQFLDNNLHHTKGETGVLVFVSEAEHYVEIIADRGISQHVSNDQWQGIVNELTAHIKRKQTLDGMLGCINACGELLKQYSPATESKNELPNHLVVLN</sequence>
<dbReference type="PANTHER" id="PTHR30373">
    <property type="entry name" value="UPF0603 PROTEIN YGCG"/>
    <property type="match status" value="1"/>
</dbReference>
<keyword evidence="4" id="KW-1185">Reference proteome</keyword>
<dbReference type="RefSeq" id="WP_101894191.1">
    <property type="nucleotide sequence ID" value="NZ_CP022684.1"/>
</dbReference>
<feature type="transmembrane region" description="Helical" evidence="1">
    <location>
        <begin position="37"/>
        <end position="57"/>
    </location>
</feature>
<dbReference type="Gene3D" id="3.10.310.50">
    <property type="match status" value="1"/>
</dbReference>
<dbReference type="KEGG" id="kak:Kalk_10430"/>
<dbReference type="Pfam" id="PF04536">
    <property type="entry name" value="TPM_phosphatase"/>
    <property type="match status" value="1"/>
</dbReference>
<organism evidence="3 4">
    <name type="scientific">Ketobacter alkanivorans</name>
    <dbReference type="NCBI Taxonomy" id="1917421"/>
    <lineage>
        <taxon>Bacteria</taxon>
        <taxon>Pseudomonadati</taxon>
        <taxon>Pseudomonadota</taxon>
        <taxon>Gammaproteobacteria</taxon>
        <taxon>Pseudomonadales</taxon>
        <taxon>Ketobacteraceae</taxon>
        <taxon>Ketobacter</taxon>
    </lineage>
</organism>
<accession>A0A2K9LKE0</accession>
<dbReference type="Proteomes" id="UP000235116">
    <property type="component" value="Chromosome"/>
</dbReference>
<proteinExistence type="predicted"/>
<evidence type="ECO:0000256" key="1">
    <source>
        <dbReference type="SAM" id="Phobius"/>
    </source>
</evidence>
<evidence type="ECO:0000313" key="4">
    <source>
        <dbReference type="Proteomes" id="UP000235116"/>
    </source>
</evidence>
<dbReference type="OrthoDB" id="5825388at2"/>
<protein>
    <recommendedName>
        <fullName evidence="2">TPM domain-containing protein</fullName>
    </recommendedName>
</protein>
<keyword evidence="1" id="KW-1133">Transmembrane helix</keyword>
<dbReference type="AlphaFoldDB" id="A0A2K9LKE0"/>
<dbReference type="PANTHER" id="PTHR30373:SF8">
    <property type="entry name" value="BLL7265 PROTEIN"/>
    <property type="match status" value="1"/>
</dbReference>
<dbReference type="EMBL" id="CP022684">
    <property type="protein sequence ID" value="AUM12808.1"/>
    <property type="molecule type" value="Genomic_DNA"/>
</dbReference>
<evidence type="ECO:0000313" key="3">
    <source>
        <dbReference type="EMBL" id="AUM12808.1"/>
    </source>
</evidence>
<keyword evidence="1" id="KW-0812">Transmembrane</keyword>
<feature type="transmembrane region" description="Helical" evidence="1">
    <location>
        <begin position="69"/>
        <end position="94"/>
    </location>
</feature>
<feature type="domain" description="TPM" evidence="2">
    <location>
        <begin position="103"/>
        <end position="181"/>
    </location>
</feature>
<name>A0A2K9LKE0_9GAMM</name>
<gene>
    <name evidence="3" type="ORF">Kalk_10430</name>
</gene>
<keyword evidence="1" id="KW-0472">Membrane</keyword>